<comment type="similarity">
    <text evidence="1">Belongs to the HypD family.</text>
</comment>
<gene>
    <name evidence="4" type="primary">hypD</name>
    <name evidence="4" type="ORF">P8V03_18435</name>
</gene>
<evidence type="ECO:0000256" key="2">
    <source>
        <dbReference type="ARBA" id="ARBA00022723"/>
    </source>
</evidence>
<accession>A0ABU4JY59</accession>
<dbReference type="InterPro" id="IPR002780">
    <property type="entry name" value="Hyd_form_HypD"/>
</dbReference>
<keyword evidence="5" id="KW-1185">Reference proteome</keyword>
<name>A0ABU4JY59_9CLOT</name>
<keyword evidence="3" id="KW-0408">Iron</keyword>
<protein>
    <submittedName>
        <fullName evidence="4">Hydrogenase formation protein HypD</fullName>
    </submittedName>
</protein>
<dbReference type="Proteomes" id="UP001281656">
    <property type="component" value="Unassembled WGS sequence"/>
</dbReference>
<evidence type="ECO:0000313" key="4">
    <source>
        <dbReference type="EMBL" id="MDW8803111.1"/>
    </source>
</evidence>
<dbReference type="EMBL" id="JARUJP010000042">
    <property type="protein sequence ID" value="MDW8803111.1"/>
    <property type="molecule type" value="Genomic_DNA"/>
</dbReference>
<evidence type="ECO:0000313" key="5">
    <source>
        <dbReference type="Proteomes" id="UP001281656"/>
    </source>
</evidence>
<organism evidence="4 5">
    <name type="scientific">Clostridium tanneri</name>
    <dbReference type="NCBI Taxonomy" id="3037988"/>
    <lineage>
        <taxon>Bacteria</taxon>
        <taxon>Bacillati</taxon>
        <taxon>Bacillota</taxon>
        <taxon>Clostridia</taxon>
        <taxon>Eubacteriales</taxon>
        <taxon>Clostridiaceae</taxon>
        <taxon>Clostridium</taxon>
    </lineage>
</organism>
<dbReference type="RefSeq" id="WP_318799286.1">
    <property type="nucleotide sequence ID" value="NZ_JARUJP010000042.1"/>
</dbReference>
<dbReference type="Pfam" id="PF01924">
    <property type="entry name" value="HypD"/>
    <property type="match status" value="1"/>
</dbReference>
<dbReference type="PANTHER" id="PTHR30149:SF0">
    <property type="entry name" value="HYDROGENASE MATURATION FACTOR HYPD"/>
    <property type="match status" value="1"/>
</dbReference>
<evidence type="ECO:0000256" key="1">
    <source>
        <dbReference type="ARBA" id="ARBA00007888"/>
    </source>
</evidence>
<dbReference type="NCBIfam" id="TIGR00075">
    <property type="entry name" value="hypD"/>
    <property type="match status" value="1"/>
</dbReference>
<dbReference type="InterPro" id="IPR042244">
    <property type="entry name" value="HypD_2_sf"/>
</dbReference>
<keyword evidence="2" id="KW-0479">Metal-binding</keyword>
<dbReference type="Gene3D" id="3.40.50.11750">
    <property type="entry name" value="HypD, alpha/beta domain 1"/>
    <property type="match status" value="2"/>
</dbReference>
<dbReference type="InterPro" id="IPR042243">
    <property type="entry name" value="HypD_1"/>
</dbReference>
<reference evidence="4 5" key="1">
    <citation type="submission" date="2023-04" db="EMBL/GenBank/DDBJ databases">
        <title>Clostridium tannerae sp. nov., isolated from the fecal material of an alpaca.</title>
        <authorList>
            <person name="Miller S."/>
            <person name="Hendry M."/>
            <person name="King J."/>
            <person name="Sankaranarayanan K."/>
            <person name="Lawson P.A."/>
        </authorList>
    </citation>
    <scope>NUCLEOTIDE SEQUENCE [LARGE SCALE GENOMIC DNA]</scope>
    <source>
        <strain evidence="4 5">A1-XYC3</strain>
    </source>
</reference>
<evidence type="ECO:0000256" key="3">
    <source>
        <dbReference type="ARBA" id="ARBA00023004"/>
    </source>
</evidence>
<proteinExistence type="inferred from homology"/>
<comment type="caution">
    <text evidence="4">The sequence shown here is derived from an EMBL/GenBank/DDBJ whole genome shotgun (WGS) entry which is preliminary data.</text>
</comment>
<dbReference type="PANTHER" id="PTHR30149">
    <property type="entry name" value="HYDROGENASE PROTEIN ASSEMBLY PROTEIN HYPD"/>
    <property type="match status" value="1"/>
</dbReference>
<sequence length="355" mass="39899">MNNMELVKRFVKVIKTSKVENFKIMEVCGTHTKAISRLGIRQLFSSKITLLSGPGCPVCVTPENYIDNAIELLKWDNVILTTFGDLMKVKGSKGNLVQEKEKGKKIKILYSPLDSIKVAEENKNSEVVFLAVGFEITAPLIALAIKIAKDKKIENLSFFTGLKTMKPVLRKILEDKTHKIDGMICPGHVAVVKGADYFKFISEEYNIPAVVAGFEAEDILAAIYFLTQQKDRIKKDFANLYKSCVTSQGNIFANKIMDEVFYSSSARWRGIGNIENSALNIKDMYNNFNAIKRFQINLGIYDESEQCLCSEILLGRKLPSECKLFKIQCNPTSPYGPGMISQEGSCSVFYQEFIK</sequence>
<dbReference type="Gene3D" id="6.10.20.100">
    <property type="match status" value="1"/>
</dbReference>
<dbReference type="PIRSF" id="PIRSF005622">
    <property type="entry name" value="Hydrgn_mat_hypD"/>
    <property type="match status" value="1"/>
</dbReference>